<accession>A0A7E5A119</accession>
<sequence>MKQLYLYLAANVPFFRHEIRESASRLSVSGGAETLATFTQGWLGSTLTQLSDPGRRTNPFPFEAADGCLGCAHAHCKHELVERRHPTTHTYTLAPSLLPLRADWALAREFSLLLHNSCIPSHKSVLCASHIPDARAEASNPCLPRFADGRTQHEWQLPQFAGPLTNLYTQPTPGTPRRASPSLAFGLDSATVFVHQVLATVFDSSSFCFRFTFGPVCALSRLQYWDRLSCLLFCTFFPRLR</sequence>
<evidence type="ECO:0000313" key="2">
    <source>
        <dbReference type="WBParaSite" id="Pan_g7281.t1"/>
    </source>
</evidence>
<dbReference type="Proteomes" id="UP000492821">
    <property type="component" value="Unassembled WGS sequence"/>
</dbReference>
<evidence type="ECO:0000313" key="1">
    <source>
        <dbReference type="Proteomes" id="UP000492821"/>
    </source>
</evidence>
<name>A0A7E5A119_PANRE</name>
<reference evidence="2" key="2">
    <citation type="submission" date="2020-10" db="UniProtKB">
        <authorList>
            <consortium name="WormBaseParasite"/>
        </authorList>
    </citation>
    <scope>IDENTIFICATION</scope>
</reference>
<dbReference type="AlphaFoldDB" id="A0A7E5A119"/>
<dbReference type="WBParaSite" id="Pan_g7281.t1">
    <property type="protein sequence ID" value="Pan_g7281.t1"/>
    <property type="gene ID" value="Pan_g7281"/>
</dbReference>
<reference evidence="1" key="1">
    <citation type="journal article" date="2013" name="Genetics">
        <title>The draft genome and transcriptome of Panagrellus redivivus are shaped by the harsh demands of a free-living lifestyle.</title>
        <authorList>
            <person name="Srinivasan J."/>
            <person name="Dillman A.R."/>
            <person name="Macchietto M.G."/>
            <person name="Heikkinen L."/>
            <person name="Lakso M."/>
            <person name="Fracchia K.M."/>
            <person name="Antoshechkin I."/>
            <person name="Mortazavi A."/>
            <person name="Wong G."/>
            <person name="Sternberg P.W."/>
        </authorList>
    </citation>
    <scope>NUCLEOTIDE SEQUENCE [LARGE SCALE GENOMIC DNA]</scope>
    <source>
        <strain evidence="1">MT8872</strain>
    </source>
</reference>
<proteinExistence type="predicted"/>
<organism evidence="1 2">
    <name type="scientific">Panagrellus redivivus</name>
    <name type="common">Microworm</name>
    <dbReference type="NCBI Taxonomy" id="6233"/>
    <lineage>
        <taxon>Eukaryota</taxon>
        <taxon>Metazoa</taxon>
        <taxon>Ecdysozoa</taxon>
        <taxon>Nematoda</taxon>
        <taxon>Chromadorea</taxon>
        <taxon>Rhabditida</taxon>
        <taxon>Tylenchina</taxon>
        <taxon>Panagrolaimomorpha</taxon>
        <taxon>Panagrolaimoidea</taxon>
        <taxon>Panagrolaimidae</taxon>
        <taxon>Panagrellus</taxon>
    </lineage>
</organism>
<protein>
    <submittedName>
        <fullName evidence="2">C2H2-type domain-containing protein</fullName>
    </submittedName>
</protein>
<keyword evidence="1" id="KW-1185">Reference proteome</keyword>